<proteinExistence type="predicted"/>
<accession>A0A4U9TPM8</accession>
<name>A0A4U9TPM8_SERFO</name>
<reference evidence="1" key="1">
    <citation type="submission" date="2019-05" db="EMBL/GenBank/DDBJ databases">
        <authorList>
            <consortium name="Pathogen Informatics"/>
        </authorList>
    </citation>
    <scope>NUCLEOTIDE SEQUENCE [LARGE SCALE GENOMIC DNA]</scope>
    <source>
        <strain evidence="1">NCTC12965</strain>
    </source>
</reference>
<sequence length="55" mass="5448">MSLLLQVDQSAACTAAMAGLAAAAAPNTTASPLVNVLKGKLNMGAVPSLCRFVMG</sequence>
<dbReference type="AlphaFoldDB" id="A0A4U9TPM8"/>
<gene>
    <name evidence="1" type="ORF">NCTC12965_01488</name>
</gene>
<protein>
    <submittedName>
        <fullName evidence="1">Uncharacterized protein</fullName>
    </submittedName>
</protein>
<evidence type="ECO:0000313" key="1">
    <source>
        <dbReference type="EMBL" id="VTR22266.1"/>
    </source>
</evidence>
<dbReference type="EMBL" id="CABEEZ010000027">
    <property type="protein sequence ID" value="VTR22266.1"/>
    <property type="molecule type" value="Genomic_DNA"/>
</dbReference>
<organism evidence="1">
    <name type="scientific">Serratia fonticola</name>
    <dbReference type="NCBI Taxonomy" id="47917"/>
    <lineage>
        <taxon>Bacteria</taxon>
        <taxon>Pseudomonadati</taxon>
        <taxon>Pseudomonadota</taxon>
        <taxon>Gammaproteobacteria</taxon>
        <taxon>Enterobacterales</taxon>
        <taxon>Yersiniaceae</taxon>
        <taxon>Serratia</taxon>
    </lineage>
</organism>